<feature type="transmembrane region" description="Helical" evidence="10">
    <location>
        <begin position="131"/>
        <end position="152"/>
    </location>
</feature>
<dbReference type="RefSeq" id="XP_004235223.1">
    <property type="nucleotide sequence ID" value="XM_004235175.4"/>
</dbReference>
<gene>
    <name evidence="11" type="primary">LOC101253759</name>
    <name evidence="8" type="synonym">MLO</name>
</gene>
<comment type="domain">
    <text evidence="8">The C-terminus contains a calmodulin-binding domain, which binds calmodulin in a calcium-dependent fashion.</text>
</comment>
<evidence type="ECO:0000256" key="7">
    <source>
        <dbReference type="ARBA" id="ARBA00023265"/>
    </source>
</evidence>
<dbReference type="OrthoDB" id="1388414at2759"/>
<feature type="transmembrane region" description="Helical" evidence="10">
    <location>
        <begin position="282"/>
        <end position="306"/>
    </location>
</feature>
<evidence type="ECO:0000256" key="3">
    <source>
        <dbReference type="ARBA" id="ARBA00022692"/>
    </source>
</evidence>
<dbReference type="InParanoid" id="A0A3Q7FM51"/>
<dbReference type="PANTHER" id="PTHR31942:SF110">
    <property type="entry name" value="MLO-LIKE PROTEIN"/>
    <property type="match status" value="1"/>
</dbReference>
<reference evidence="11" key="1">
    <citation type="journal article" date="2012" name="Nature">
        <title>The tomato genome sequence provides insights into fleshy fruit evolution.</title>
        <authorList>
            <consortium name="Tomato Genome Consortium"/>
        </authorList>
    </citation>
    <scope>NUCLEOTIDE SEQUENCE [LARGE SCALE GENOMIC DNA]</scope>
    <source>
        <strain evidence="11">cv. Heinz 1706</strain>
    </source>
</reference>
<feature type="compositionally biased region" description="Basic and acidic residues" evidence="9">
    <location>
        <begin position="492"/>
        <end position="501"/>
    </location>
</feature>
<dbReference type="EnsemblPlants" id="Solyc03g095650.3.1">
    <property type="protein sequence ID" value="Solyc03g095650.3.1"/>
    <property type="gene ID" value="Solyc03g095650.3"/>
</dbReference>
<dbReference type="Gramene" id="Solyc03g095650.3.1">
    <property type="protein sequence ID" value="Solyc03g095650.3.1"/>
    <property type="gene ID" value="Solyc03g095650.3"/>
</dbReference>
<feature type="transmembrane region" description="Helical" evidence="10">
    <location>
        <begin position="259"/>
        <end position="276"/>
    </location>
</feature>
<keyword evidence="3 8" id="KW-0812">Transmembrane</keyword>
<name>A0A3Q7FM51_SOLLC</name>
<dbReference type="PANTHER" id="PTHR31942">
    <property type="entry name" value="MLO-LIKE PROTEIN 1"/>
    <property type="match status" value="1"/>
</dbReference>
<dbReference type="Proteomes" id="UP000004994">
    <property type="component" value="Chromosome 3"/>
</dbReference>
<keyword evidence="8" id="KW-0112">Calmodulin-binding</keyword>
<evidence type="ECO:0000256" key="4">
    <source>
        <dbReference type="ARBA" id="ARBA00022821"/>
    </source>
</evidence>
<organism evidence="11">
    <name type="scientific">Solanum lycopersicum</name>
    <name type="common">Tomato</name>
    <name type="synonym">Lycopersicon esculentum</name>
    <dbReference type="NCBI Taxonomy" id="4081"/>
    <lineage>
        <taxon>Eukaryota</taxon>
        <taxon>Viridiplantae</taxon>
        <taxon>Streptophyta</taxon>
        <taxon>Embryophyta</taxon>
        <taxon>Tracheophyta</taxon>
        <taxon>Spermatophyta</taxon>
        <taxon>Magnoliopsida</taxon>
        <taxon>eudicotyledons</taxon>
        <taxon>Gunneridae</taxon>
        <taxon>Pentapetalae</taxon>
        <taxon>asterids</taxon>
        <taxon>lamiids</taxon>
        <taxon>Solanales</taxon>
        <taxon>Solanaceae</taxon>
        <taxon>Solanoideae</taxon>
        <taxon>Solaneae</taxon>
        <taxon>Solanum</taxon>
        <taxon>Solanum subgen. Lycopersicon</taxon>
    </lineage>
</organism>
<evidence type="ECO:0000313" key="12">
    <source>
        <dbReference type="Proteomes" id="UP000004994"/>
    </source>
</evidence>
<feature type="transmembrane region" description="Helical" evidence="10">
    <location>
        <begin position="343"/>
        <end position="364"/>
    </location>
</feature>
<dbReference type="GO" id="GO:0006952">
    <property type="term" value="P:defense response"/>
    <property type="evidence" value="ECO:0007669"/>
    <property type="project" value="UniProtKB-KW"/>
</dbReference>
<dbReference type="OMA" id="CDINKHI"/>
<accession>A0A3Q7FM51</accession>
<comment type="similarity">
    <text evidence="2 8">Belongs to the MLO family.</text>
</comment>
<dbReference type="FunCoup" id="A0A3Q7FM51">
    <property type="interactions" value="621"/>
</dbReference>
<dbReference type="Pfam" id="PF03094">
    <property type="entry name" value="Mlo"/>
    <property type="match status" value="1"/>
</dbReference>
<keyword evidence="4 8" id="KW-0611">Plant defense</keyword>
<keyword evidence="5 8" id="KW-1133">Transmembrane helix</keyword>
<feature type="transmembrane region" description="Helical" evidence="10">
    <location>
        <begin position="21"/>
        <end position="42"/>
    </location>
</feature>
<keyword evidence="6 8" id="KW-0472">Membrane</keyword>
<dbReference type="KEGG" id="sly:101253759"/>
<feature type="region of interest" description="Disordered" evidence="9">
    <location>
        <begin position="432"/>
        <end position="517"/>
    </location>
</feature>
<reference evidence="11" key="2">
    <citation type="submission" date="2019-01" db="UniProtKB">
        <authorList>
            <consortium name="EnsemblPlants"/>
        </authorList>
    </citation>
    <scope>IDENTIFICATION</scope>
    <source>
        <strain evidence="11">cv. Heinz 1706</strain>
    </source>
</reference>
<dbReference type="GO" id="GO:0016020">
    <property type="term" value="C:membrane"/>
    <property type="evidence" value="ECO:0007669"/>
    <property type="project" value="UniProtKB-SubCell"/>
</dbReference>
<feature type="transmembrane region" description="Helical" evidence="10">
    <location>
        <begin position="379"/>
        <end position="404"/>
    </location>
</feature>
<dbReference type="GeneID" id="101253759"/>
<evidence type="ECO:0000256" key="10">
    <source>
        <dbReference type="SAM" id="Phobius"/>
    </source>
</evidence>
<dbReference type="InterPro" id="IPR004326">
    <property type="entry name" value="Mlo"/>
</dbReference>
<evidence type="ECO:0000256" key="1">
    <source>
        <dbReference type="ARBA" id="ARBA00004141"/>
    </source>
</evidence>
<evidence type="ECO:0000256" key="8">
    <source>
        <dbReference type="RuleBase" id="RU280816"/>
    </source>
</evidence>
<comment type="function">
    <text evidence="8">May be involved in modulation of pathogen defense and leaf cell death.</text>
</comment>
<evidence type="ECO:0000256" key="9">
    <source>
        <dbReference type="SAM" id="MobiDB-lite"/>
    </source>
</evidence>
<evidence type="ECO:0000256" key="5">
    <source>
        <dbReference type="ARBA" id="ARBA00022989"/>
    </source>
</evidence>
<protein>
    <recommendedName>
        <fullName evidence="8">MLO-like protein</fullName>
    </recommendedName>
</protein>
<comment type="subcellular location">
    <subcellularLocation>
        <location evidence="1 8">Membrane</location>
        <topology evidence="1 8">Multi-pass membrane protein</topology>
    </subcellularLocation>
</comment>
<evidence type="ECO:0000256" key="2">
    <source>
        <dbReference type="ARBA" id="ARBA00006574"/>
    </source>
</evidence>
<proteinExistence type="inferred from homology"/>
<dbReference type="PaxDb" id="4081-Solyc03g095650.2.1"/>
<dbReference type="GO" id="GO:0005516">
    <property type="term" value="F:calmodulin binding"/>
    <property type="evidence" value="ECO:0007669"/>
    <property type="project" value="UniProtKB-KW"/>
</dbReference>
<evidence type="ECO:0000256" key="6">
    <source>
        <dbReference type="ARBA" id="ARBA00023136"/>
    </source>
</evidence>
<evidence type="ECO:0000313" key="11">
    <source>
        <dbReference type="EnsemblPlants" id="Solyc03g095650.3.1"/>
    </source>
</evidence>
<keyword evidence="7 8" id="KW-0568">Pathogenesis-related protein</keyword>
<keyword evidence="12" id="KW-1185">Reference proteome</keyword>
<sequence length="517" mass="59931">MASTGCIRTCDERPLDETPTWAVAMVCFVLVVISLFIEQLIHHLGEWLWKKQKRPLYEALEKIKSELMLLGFISLFLTVVQDPMSKICIPRSVGRSWHPCDINKHIDDQYLDPCRIKGKLQFASKYAIHQLHIFIFVLAVAHVLYCITTLGIGKLRMRTWRAWEDESKTIEYQFYNDPERFRFARETSFGRKHLHFWSNSPILLWIVCFFRQFYASVEKVDYLTLRHGFAMAHLAPQQEKNFDFQLYINRALEEDFKDVVGISPLLWMFAVLYFLTTTNGWYSYYWLPFIPLIIILLVGTKLQVIITKMGLRIKERGDIVKGTPLVEPGDDLFWFNRPDLLHFFIHFVLFQNAYQLAFFAWSWWKFNLPSCFHKNVTDIAITLSMGALIQVLCSYVTLPLYALVTQMGSTMKPVIFGDNVAYAIRTWHQTAKQRAKDGRPSKNASPVRSRAVSPLRGGSSPVQQKHGQLYPPSPNPSRRRSGGNPESSSRQIFDDGSHEQSEIEITLNDLSLENKLS</sequence>
<dbReference type="AlphaFoldDB" id="A0A3Q7FM51"/>